<name>A0A1T4PDH6_9ENTE</name>
<sequence>MSWLDFLMKRKDSTYFFDLNLGVNVSERVQMKEMALSVCASYIARVISRSEFRVLNNGKNERSKWYYKLNVKPNTSQTATTFWHFAMETLIRENELLIIKSDTDDLLIAESYVRKEYALFEDVFSQVVVKNYQFERTFKRSEVIFIELGNHKLNDFIEGLWADYGDLLSFLIATQKRNGQVRATIETDLNSKLDDNVQNKNKTLIENIKNAIANSPVAIIPTNNRMKYSESSTSSKVSNQSIEEIIKLRSSYLDDVAIMLGIPPTLLRAEKADESENWVLFIENCIEPLVSRLNDELSAQLFDEKEYLEGKEIKIIHSQKKSLFDLASSIDKLISSGAFTRNEVRKELNYESVEEGDEFFITKNYERTVKGGEDE</sequence>
<dbReference type="NCBIfam" id="TIGR01537">
    <property type="entry name" value="portal_HK97"/>
    <property type="match status" value="1"/>
</dbReference>
<reference evidence="1 2" key="1">
    <citation type="submission" date="2017-02" db="EMBL/GenBank/DDBJ databases">
        <authorList>
            <person name="Peterson S.W."/>
        </authorList>
    </citation>
    <scope>NUCLEOTIDE SEQUENCE [LARGE SCALE GENOMIC DNA]</scope>
    <source>
        <strain evidence="1 2">ATCC BAA-1030</strain>
    </source>
</reference>
<dbReference type="EMBL" id="FUXI01000020">
    <property type="protein sequence ID" value="SJZ89635.1"/>
    <property type="molecule type" value="Genomic_DNA"/>
</dbReference>
<dbReference type="STRING" id="263852.SAMN02745116_01773"/>
<dbReference type="Pfam" id="PF04860">
    <property type="entry name" value="Phage_portal"/>
    <property type="match status" value="1"/>
</dbReference>
<gene>
    <name evidence="1" type="ORF">SAMN02745116_01773</name>
</gene>
<protein>
    <submittedName>
        <fullName evidence="1">Phage portal protein, HK97 family</fullName>
    </submittedName>
</protein>
<organism evidence="1 2">
    <name type="scientific">Pilibacter termitis</name>
    <dbReference type="NCBI Taxonomy" id="263852"/>
    <lineage>
        <taxon>Bacteria</taxon>
        <taxon>Bacillati</taxon>
        <taxon>Bacillota</taxon>
        <taxon>Bacilli</taxon>
        <taxon>Lactobacillales</taxon>
        <taxon>Enterococcaceae</taxon>
        <taxon>Pilibacter</taxon>
    </lineage>
</organism>
<proteinExistence type="predicted"/>
<dbReference type="InterPro" id="IPR006427">
    <property type="entry name" value="Portal_HK97"/>
</dbReference>
<dbReference type="AlphaFoldDB" id="A0A1T4PDH6"/>
<dbReference type="InterPro" id="IPR006944">
    <property type="entry name" value="Phage/GTA_portal"/>
</dbReference>
<dbReference type="Proteomes" id="UP000190328">
    <property type="component" value="Unassembled WGS sequence"/>
</dbReference>
<dbReference type="RefSeq" id="WP_078807705.1">
    <property type="nucleotide sequence ID" value="NZ_FUXI01000020.1"/>
</dbReference>
<evidence type="ECO:0000313" key="1">
    <source>
        <dbReference type="EMBL" id="SJZ89635.1"/>
    </source>
</evidence>
<accession>A0A1T4PDH6</accession>
<keyword evidence="2" id="KW-1185">Reference proteome</keyword>
<evidence type="ECO:0000313" key="2">
    <source>
        <dbReference type="Proteomes" id="UP000190328"/>
    </source>
</evidence>
<dbReference type="OrthoDB" id="395750at2"/>